<gene>
    <name evidence="4" type="ORF">C0081_15035</name>
</gene>
<dbReference type="InterPro" id="IPR023214">
    <property type="entry name" value="HAD_sf"/>
</dbReference>
<dbReference type="Gene3D" id="3.30.980.20">
    <property type="entry name" value="Putative mannosyl-3-phosphoglycerate phosphatase, domain 2"/>
    <property type="match status" value="1"/>
</dbReference>
<proteinExistence type="predicted"/>
<comment type="caution">
    <text evidence="4">The sequence shown here is derived from an EMBL/GenBank/DDBJ whole genome shotgun (WGS) entry which is preliminary data.</text>
</comment>
<name>A0A2N5XP66_9HYPH</name>
<keyword evidence="5" id="KW-1185">Reference proteome</keyword>
<dbReference type="AlphaFoldDB" id="A0A2N5XP66"/>
<protein>
    <submittedName>
        <fullName evidence="4">Mannosyl-3-phosphoglycerate phosphatase</fullName>
    </submittedName>
</protein>
<dbReference type="OrthoDB" id="193379at2"/>
<dbReference type="PANTHER" id="PTHR10000:SF8">
    <property type="entry name" value="HAD SUPERFAMILY HYDROLASE-LIKE, TYPE 3"/>
    <property type="match status" value="1"/>
</dbReference>
<dbReference type="GO" id="GO:0005829">
    <property type="term" value="C:cytosol"/>
    <property type="evidence" value="ECO:0007669"/>
    <property type="project" value="TreeGrafter"/>
</dbReference>
<dbReference type="InterPro" id="IPR006381">
    <property type="entry name" value="HAD-SF-IIB-MPGP"/>
</dbReference>
<keyword evidence="3" id="KW-0460">Magnesium</keyword>
<evidence type="ECO:0000256" key="2">
    <source>
        <dbReference type="ARBA" id="ARBA00022801"/>
    </source>
</evidence>
<keyword evidence="2" id="KW-0378">Hydrolase</keyword>
<reference evidence="4 5" key="1">
    <citation type="submission" date="2018-01" db="EMBL/GenBank/DDBJ databases">
        <title>The draft genome sequence of Cohaesibacter sp. H1304.</title>
        <authorList>
            <person name="Wang N.-N."/>
            <person name="Du Z.-J."/>
        </authorList>
    </citation>
    <scope>NUCLEOTIDE SEQUENCE [LARGE SCALE GENOMIC DNA]</scope>
    <source>
        <strain evidence="4 5">H1304</strain>
    </source>
</reference>
<dbReference type="Pfam" id="PF08282">
    <property type="entry name" value="Hydrolase_3"/>
    <property type="match status" value="2"/>
</dbReference>
<evidence type="ECO:0000256" key="3">
    <source>
        <dbReference type="ARBA" id="ARBA00022842"/>
    </source>
</evidence>
<dbReference type="SFLD" id="SFLDG01142">
    <property type="entry name" value="C2.B.2:_Mannosyl-3-phosphoglyc"/>
    <property type="match status" value="1"/>
</dbReference>
<dbReference type="PANTHER" id="PTHR10000">
    <property type="entry name" value="PHOSPHOSERINE PHOSPHATASE"/>
    <property type="match status" value="1"/>
</dbReference>
<dbReference type="SFLD" id="SFLDG01140">
    <property type="entry name" value="C2.B:_Phosphomannomutase_and_P"/>
    <property type="match status" value="1"/>
</dbReference>
<dbReference type="GO" id="GO:0050531">
    <property type="term" value="F:mannosyl-3-phosphoglycerate phosphatase activity"/>
    <property type="evidence" value="ECO:0007669"/>
    <property type="project" value="InterPro"/>
</dbReference>
<organism evidence="4 5">
    <name type="scientific">Cohaesibacter celericrescens</name>
    <dbReference type="NCBI Taxonomy" id="2067669"/>
    <lineage>
        <taxon>Bacteria</taxon>
        <taxon>Pseudomonadati</taxon>
        <taxon>Pseudomonadota</taxon>
        <taxon>Alphaproteobacteria</taxon>
        <taxon>Hyphomicrobiales</taxon>
        <taxon>Cohaesibacteraceae</taxon>
    </lineage>
</organism>
<dbReference type="NCBIfam" id="TIGR01486">
    <property type="entry name" value="HAD-SF-IIB-MPGP"/>
    <property type="match status" value="1"/>
</dbReference>
<evidence type="ECO:0000313" key="5">
    <source>
        <dbReference type="Proteomes" id="UP000234881"/>
    </source>
</evidence>
<accession>A0A2N5XP66</accession>
<dbReference type="GO" id="GO:0000287">
    <property type="term" value="F:magnesium ion binding"/>
    <property type="evidence" value="ECO:0007669"/>
    <property type="project" value="TreeGrafter"/>
</dbReference>
<dbReference type="Gene3D" id="3.40.50.1000">
    <property type="entry name" value="HAD superfamily/HAD-like"/>
    <property type="match status" value="1"/>
</dbReference>
<keyword evidence="1" id="KW-0479">Metal-binding</keyword>
<dbReference type="InterPro" id="IPR036412">
    <property type="entry name" value="HAD-like_sf"/>
</dbReference>
<sequence length="280" mass="30895">MRLIVFTDLDGSLLDHNSYSYDAAKPALDLLRNRDVPLILASSKTAAEIAPLRAELGFVHCPAIVENGAGLLPAHMSLNASSGEVSEYQRIRAALKQLPSGLQGLFVGFGDWSDREIATQTGLDLKKVILASKRFYSEPGLWRGDDGQRQEFETWLEKKGIKARQGGRYYTLSFGATKADQMRNIIDDLGWRDRPVLTIALGDAPNDIEMLEAADRAVIIKNPHGPTLPALSGEEAYPDHIIRTQKSGPQGWNEAIQKLFGQIYSNDAHRQTQNPKSQGD</sequence>
<evidence type="ECO:0000313" key="4">
    <source>
        <dbReference type="EMBL" id="PLW76218.1"/>
    </source>
</evidence>
<dbReference type="SFLD" id="SFLDS00003">
    <property type="entry name" value="Haloacid_Dehalogenase"/>
    <property type="match status" value="1"/>
</dbReference>
<evidence type="ECO:0000256" key="1">
    <source>
        <dbReference type="ARBA" id="ARBA00022723"/>
    </source>
</evidence>
<dbReference type="GO" id="GO:0051479">
    <property type="term" value="P:mannosylglycerate biosynthetic process"/>
    <property type="evidence" value="ECO:0007669"/>
    <property type="project" value="InterPro"/>
</dbReference>
<dbReference type="SUPFAM" id="SSF56784">
    <property type="entry name" value="HAD-like"/>
    <property type="match status" value="1"/>
</dbReference>
<dbReference type="EMBL" id="PKUQ01000031">
    <property type="protein sequence ID" value="PLW76218.1"/>
    <property type="molecule type" value="Genomic_DNA"/>
</dbReference>
<dbReference type="Proteomes" id="UP000234881">
    <property type="component" value="Unassembled WGS sequence"/>
</dbReference>
<dbReference type="RefSeq" id="WP_101534651.1">
    <property type="nucleotide sequence ID" value="NZ_PKUQ01000031.1"/>
</dbReference>